<reference evidence="2 3" key="1">
    <citation type="journal article" date="2011" name="J. Bacteriol.">
        <title>Draft genome sequence of the anoxygenic filamentous phototrophic bacterium Oscillochloris trichoides subsp. DG-6.</title>
        <authorList>
            <person name="Kuznetsov B.B."/>
            <person name="Ivanovsky R.N."/>
            <person name="Keppen O.I."/>
            <person name="Sukhacheva M.V."/>
            <person name="Bumazhkin B.K."/>
            <person name="Patutina E.O."/>
            <person name="Beletsky A.V."/>
            <person name="Mardanov A.V."/>
            <person name="Baslerov R.V."/>
            <person name="Panteleeva A.N."/>
            <person name="Kolganova T.V."/>
            <person name="Ravin N.V."/>
            <person name="Skryabin K.G."/>
        </authorList>
    </citation>
    <scope>NUCLEOTIDE SEQUENCE [LARGE SCALE GENOMIC DNA]</scope>
    <source>
        <strain evidence="2 3">DG-6</strain>
    </source>
</reference>
<evidence type="ECO:0000313" key="2">
    <source>
        <dbReference type="EMBL" id="EFO79738.1"/>
    </source>
</evidence>
<accession>E1IGH2</accession>
<sequence>MDYAKSQGYFVRVRWKGEARSKLFSDSVYGDRLSALAAAIEWRDQVTKELGKPRPGAPPPANTGIHRRMRGGREVYEATWSVNGKRGRTTYSIEKHGAKRAKALAIAARQRAMASSHDE</sequence>
<evidence type="ECO:0000313" key="3">
    <source>
        <dbReference type="Proteomes" id="UP000054010"/>
    </source>
</evidence>
<feature type="region of interest" description="Disordered" evidence="1">
    <location>
        <begin position="48"/>
        <end position="67"/>
    </location>
</feature>
<comment type="caution">
    <text evidence="2">The sequence shown here is derived from an EMBL/GenBank/DDBJ whole genome shotgun (WGS) entry which is preliminary data.</text>
</comment>
<keyword evidence="3" id="KW-1185">Reference proteome</keyword>
<gene>
    <name evidence="2" type="ORF">OSCT_2423</name>
</gene>
<dbReference type="AlphaFoldDB" id="E1IGH2"/>
<name>E1IGH2_9CHLR</name>
<dbReference type="Gene3D" id="1.20.5.2050">
    <property type="match status" value="1"/>
</dbReference>
<evidence type="ECO:0000256" key="1">
    <source>
        <dbReference type="SAM" id="MobiDB-lite"/>
    </source>
</evidence>
<proteinExistence type="predicted"/>
<dbReference type="EMBL" id="ADVR01000106">
    <property type="protein sequence ID" value="EFO79738.1"/>
    <property type="molecule type" value="Genomic_DNA"/>
</dbReference>
<protein>
    <submittedName>
        <fullName evidence="2">Pathogenesis-related transcriptional factor and ERF protein</fullName>
    </submittedName>
</protein>
<dbReference type="HOGENOM" id="CLU_114860_0_0_0"/>
<organism evidence="2 3">
    <name type="scientific">Oscillochloris trichoides DG-6</name>
    <dbReference type="NCBI Taxonomy" id="765420"/>
    <lineage>
        <taxon>Bacteria</taxon>
        <taxon>Bacillati</taxon>
        <taxon>Chloroflexota</taxon>
        <taxon>Chloroflexia</taxon>
        <taxon>Chloroflexales</taxon>
        <taxon>Chloroflexineae</taxon>
        <taxon>Oscillochloridaceae</taxon>
        <taxon>Oscillochloris</taxon>
    </lineage>
</organism>
<dbReference type="OrthoDB" id="154347at2"/>
<dbReference type="Proteomes" id="UP000054010">
    <property type="component" value="Unassembled WGS sequence"/>
</dbReference>